<dbReference type="KEGG" id="cheb:HH215_21650"/>
<accession>A0A7Z2VSJ4</accession>
<reference evidence="2 3" key="1">
    <citation type="submission" date="2020-04" db="EMBL/GenBank/DDBJ databases">
        <title>Genome sequencing of novel species.</title>
        <authorList>
            <person name="Heo J."/>
            <person name="Kim S.-J."/>
            <person name="Kim J.-S."/>
            <person name="Hong S.-B."/>
            <person name="Kwon S.-W."/>
        </authorList>
    </citation>
    <scope>NUCLEOTIDE SEQUENCE [LARGE SCALE GENOMIC DNA]</scope>
    <source>
        <strain evidence="2 3">MFER-1</strain>
    </source>
</reference>
<dbReference type="Gene3D" id="3.40.50.1820">
    <property type="entry name" value="alpha/beta hydrolase"/>
    <property type="match status" value="1"/>
</dbReference>
<keyword evidence="2" id="KW-0378">Hydrolase</keyword>
<dbReference type="Pfam" id="PF12697">
    <property type="entry name" value="Abhydrolase_6"/>
    <property type="match status" value="1"/>
</dbReference>
<protein>
    <submittedName>
        <fullName evidence="2">Alpha/beta hydrolase</fullName>
    </submittedName>
</protein>
<dbReference type="GO" id="GO:0016787">
    <property type="term" value="F:hydrolase activity"/>
    <property type="evidence" value="ECO:0007669"/>
    <property type="project" value="UniProtKB-KW"/>
</dbReference>
<dbReference type="EMBL" id="CP051680">
    <property type="protein sequence ID" value="QJD88277.1"/>
    <property type="molecule type" value="Genomic_DNA"/>
</dbReference>
<dbReference type="InterPro" id="IPR000073">
    <property type="entry name" value="AB_hydrolase_1"/>
</dbReference>
<feature type="domain" description="AB hydrolase-1" evidence="1">
    <location>
        <begin position="16"/>
        <end position="226"/>
    </location>
</feature>
<gene>
    <name evidence="2" type="ORF">HH215_21650</name>
</gene>
<dbReference type="SUPFAM" id="SSF53474">
    <property type="entry name" value="alpha/beta-Hydrolases"/>
    <property type="match status" value="1"/>
</dbReference>
<dbReference type="InterPro" id="IPR029058">
    <property type="entry name" value="AB_hydrolase_fold"/>
</dbReference>
<organism evidence="2 3">
    <name type="scientific">Cohnella herbarum</name>
    <dbReference type="NCBI Taxonomy" id="2728023"/>
    <lineage>
        <taxon>Bacteria</taxon>
        <taxon>Bacillati</taxon>
        <taxon>Bacillota</taxon>
        <taxon>Bacilli</taxon>
        <taxon>Bacillales</taxon>
        <taxon>Paenibacillaceae</taxon>
        <taxon>Cohnella</taxon>
    </lineage>
</organism>
<dbReference type="PANTHER" id="PTHR37017:SF11">
    <property type="entry name" value="ESTERASE_LIPASE_THIOESTERASE DOMAIN-CONTAINING PROTEIN"/>
    <property type="match status" value="1"/>
</dbReference>
<dbReference type="Proteomes" id="UP000502248">
    <property type="component" value="Chromosome"/>
</dbReference>
<proteinExistence type="predicted"/>
<dbReference type="PANTHER" id="PTHR37017">
    <property type="entry name" value="AB HYDROLASE-1 DOMAIN-CONTAINING PROTEIN-RELATED"/>
    <property type="match status" value="1"/>
</dbReference>
<evidence type="ECO:0000313" key="2">
    <source>
        <dbReference type="EMBL" id="QJD88277.1"/>
    </source>
</evidence>
<keyword evidence="3" id="KW-1185">Reference proteome</keyword>
<evidence type="ECO:0000259" key="1">
    <source>
        <dbReference type="Pfam" id="PF12697"/>
    </source>
</evidence>
<sequence>MMKRASKEIGFLFIYGAGLERQVWERTAKELECPYLLADFPMRSEPYETRRELTLEDYSTHVRKQVNEWEVERFVIVAHSLGGVVAMQAASEFSDRLAGFIAVGAAIPKAGGSFLSTLPLPKRWMMSLILKKMGTKPPEKSIRAGLCNDLTEEDSARIVRRFVPESVRVYTDPVESSLPNVPKLYVKLDKDKAFSPALQDKMILRLAPNRVANLNAGHLPMLGDPVGLRRMLLEFLSELK</sequence>
<evidence type="ECO:0000313" key="3">
    <source>
        <dbReference type="Proteomes" id="UP000502248"/>
    </source>
</evidence>
<dbReference type="AlphaFoldDB" id="A0A7Z2VSJ4"/>
<name>A0A7Z2VSJ4_9BACL</name>
<dbReference type="InterPro" id="IPR052897">
    <property type="entry name" value="Sec-Metab_Biosynth_Hydrolase"/>
</dbReference>